<dbReference type="GO" id="GO:0008154">
    <property type="term" value="P:actin polymerization or depolymerization"/>
    <property type="evidence" value="ECO:0007669"/>
    <property type="project" value="TreeGrafter"/>
</dbReference>
<dbReference type="RefSeq" id="XP_040786700.1">
    <property type="nucleotide sequence ID" value="XM_040926871.1"/>
</dbReference>
<dbReference type="Gene3D" id="3.40.20.10">
    <property type="entry name" value="Severin"/>
    <property type="match status" value="3"/>
</dbReference>
<dbReference type="Pfam" id="PF25480">
    <property type="entry name" value="DUF7904"/>
    <property type="match status" value="1"/>
</dbReference>
<dbReference type="AlphaFoldDB" id="A0A9P4GEY8"/>
<dbReference type="GO" id="GO:0005737">
    <property type="term" value="C:cytoplasm"/>
    <property type="evidence" value="ECO:0007669"/>
    <property type="project" value="TreeGrafter"/>
</dbReference>
<dbReference type="InterPro" id="IPR029006">
    <property type="entry name" value="ADF-H/Gelsolin-like_dom_sf"/>
</dbReference>
<evidence type="ECO:0000313" key="3">
    <source>
        <dbReference type="Proteomes" id="UP000800039"/>
    </source>
</evidence>
<dbReference type="PANTHER" id="PTHR11977">
    <property type="entry name" value="VILLIN"/>
    <property type="match status" value="1"/>
</dbReference>
<dbReference type="GO" id="GO:0051015">
    <property type="term" value="F:actin filament binding"/>
    <property type="evidence" value="ECO:0007669"/>
    <property type="project" value="InterPro"/>
</dbReference>
<dbReference type="GeneID" id="63844123"/>
<name>A0A9P4GEY8_9PLEO</name>
<dbReference type="GO" id="GO:0015629">
    <property type="term" value="C:actin cytoskeleton"/>
    <property type="evidence" value="ECO:0007669"/>
    <property type="project" value="TreeGrafter"/>
</dbReference>
<dbReference type="EMBL" id="ML976617">
    <property type="protein sequence ID" value="KAF1844137.1"/>
    <property type="molecule type" value="Genomic_DNA"/>
</dbReference>
<dbReference type="GO" id="GO:0051016">
    <property type="term" value="P:barbed-end actin filament capping"/>
    <property type="evidence" value="ECO:0007669"/>
    <property type="project" value="TreeGrafter"/>
</dbReference>
<gene>
    <name evidence="2" type="ORF">K460DRAFT_158684</name>
</gene>
<accession>A0A9P4GEY8</accession>
<dbReference type="PANTHER" id="PTHR11977:SF133">
    <property type="entry name" value="DUF4045 DOMAIN-CONTAINING PROTEIN"/>
    <property type="match status" value="1"/>
</dbReference>
<sequence length="404" mass="45029">MRLPENIDTVHVLKSPPFDLGPAGKIRTLRKQIQEVTGDGKLSPVPVQEEHVLFQDSMYLCTHVYGDSKGARHTDVYLWVGSGIAEPTLEDAQLFARNHAKQNQGQLLIIRQGQEPPNLFEALGGIVITRRGAKPASKEFMLCGRRHLGHLAFDEVDFSLKSLCSAFPYLVSTTAGKVYLWKGRGCSAEELSGARLMGMDLAPTGDFAEIEEGTEPQDFIKTFPSPAIPTKGPAIPRSADHWRYKSTSDKYRPRLYKIEQHSEQHAGWGQALQTPVSPSGVRTEIKEVMPFCQRDLEPEHVYVLDAFFEMYIIIGSLSRTQSHAFSTALLFAQEYGILAVSEEDRPFMPVTTVVLEGVPRDMKAVFRHWDDRLIPAAGLMTGKLGRGKSLRIVGLEKALEGTRR</sequence>
<proteinExistence type="predicted"/>
<evidence type="ECO:0000313" key="2">
    <source>
        <dbReference type="EMBL" id="KAF1844137.1"/>
    </source>
</evidence>
<dbReference type="InterPro" id="IPR057226">
    <property type="entry name" value="DUF7904"/>
</dbReference>
<keyword evidence="3" id="KW-1185">Reference proteome</keyword>
<dbReference type="GO" id="GO:0005546">
    <property type="term" value="F:phosphatidylinositol-4,5-bisphosphate binding"/>
    <property type="evidence" value="ECO:0007669"/>
    <property type="project" value="TreeGrafter"/>
</dbReference>
<dbReference type="Proteomes" id="UP000800039">
    <property type="component" value="Unassembled WGS sequence"/>
</dbReference>
<evidence type="ECO:0000259" key="1">
    <source>
        <dbReference type="Pfam" id="PF25480"/>
    </source>
</evidence>
<organism evidence="2 3">
    <name type="scientific">Cucurbitaria berberidis CBS 394.84</name>
    <dbReference type="NCBI Taxonomy" id="1168544"/>
    <lineage>
        <taxon>Eukaryota</taxon>
        <taxon>Fungi</taxon>
        <taxon>Dikarya</taxon>
        <taxon>Ascomycota</taxon>
        <taxon>Pezizomycotina</taxon>
        <taxon>Dothideomycetes</taxon>
        <taxon>Pleosporomycetidae</taxon>
        <taxon>Pleosporales</taxon>
        <taxon>Pleosporineae</taxon>
        <taxon>Cucurbitariaceae</taxon>
        <taxon>Cucurbitaria</taxon>
    </lineage>
</organism>
<reference evidence="2" key="1">
    <citation type="submission" date="2020-01" db="EMBL/GenBank/DDBJ databases">
        <authorList>
            <consortium name="DOE Joint Genome Institute"/>
            <person name="Haridas S."/>
            <person name="Albert R."/>
            <person name="Binder M."/>
            <person name="Bloem J."/>
            <person name="Labutti K."/>
            <person name="Salamov A."/>
            <person name="Andreopoulos B."/>
            <person name="Baker S.E."/>
            <person name="Barry K."/>
            <person name="Bills G."/>
            <person name="Bluhm B.H."/>
            <person name="Cannon C."/>
            <person name="Castanera R."/>
            <person name="Culley D.E."/>
            <person name="Daum C."/>
            <person name="Ezra D."/>
            <person name="Gonzalez J.B."/>
            <person name="Henrissat B."/>
            <person name="Kuo A."/>
            <person name="Liang C."/>
            <person name="Lipzen A."/>
            <person name="Lutzoni F."/>
            <person name="Magnuson J."/>
            <person name="Mondo S."/>
            <person name="Nolan M."/>
            <person name="Ohm R."/>
            <person name="Pangilinan J."/>
            <person name="Park H.-J."/>
            <person name="Ramirez L."/>
            <person name="Alfaro M."/>
            <person name="Sun H."/>
            <person name="Tritt A."/>
            <person name="Yoshinaga Y."/>
            <person name="Zwiers L.-H."/>
            <person name="Turgeon B.G."/>
            <person name="Goodwin S.B."/>
            <person name="Spatafora J.W."/>
            <person name="Crous P.W."/>
            <person name="Grigoriev I.V."/>
        </authorList>
    </citation>
    <scope>NUCLEOTIDE SEQUENCE</scope>
    <source>
        <strain evidence="2">CBS 394.84</strain>
    </source>
</reference>
<feature type="domain" description="DUF7904" evidence="1">
    <location>
        <begin position="32"/>
        <end position="131"/>
    </location>
</feature>
<protein>
    <recommendedName>
        <fullName evidence="1">DUF7904 domain-containing protein</fullName>
    </recommendedName>
</protein>
<dbReference type="GO" id="GO:0051014">
    <property type="term" value="P:actin filament severing"/>
    <property type="evidence" value="ECO:0007669"/>
    <property type="project" value="TreeGrafter"/>
</dbReference>
<dbReference type="InterPro" id="IPR007122">
    <property type="entry name" value="Villin/Gelsolin"/>
</dbReference>
<dbReference type="SUPFAM" id="SSF55753">
    <property type="entry name" value="Actin depolymerizing proteins"/>
    <property type="match status" value="3"/>
</dbReference>
<comment type="caution">
    <text evidence="2">The sequence shown here is derived from an EMBL/GenBank/DDBJ whole genome shotgun (WGS) entry which is preliminary data.</text>
</comment>
<dbReference type="OrthoDB" id="6375767at2759"/>